<evidence type="ECO:0000256" key="10">
    <source>
        <dbReference type="ARBA" id="ARBA00022946"/>
    </source>
</evidence>
<dbReference type="AlphaFoldDB" id="A0AAW0NUB9"/>
<evidence type="ECO:0000256" key="18">
    <source>
        <dbReference type="ARBA" id="ARBA00071154"/>
    </source>
</evidence>
<keyword evidence="13" id="KW-0472">Membrane</keyword>
<dbReference type="InterPro" id="IPR037397">
    <property type="entry name" value="RTN4IP1"/>
</dbReference>
<feature type="region of interest" description="Disordered" evidence="19">
    <location>
        <begin position="1"/>
        <end position="36"/>
    </location>
</feature>
<dbReference type="GO" id="GO:0008270">
    <property type="term" value="F:zinc ion binding"/>
    <property type="evidence" value="ECO:0007669"/>
    <property type="project" value="InterPro"/>
</dbReference>
<dbReference type="GO" id="GO:0007399">
    <property type="term" value="P:nervous system development"/>
    <property type="evidence" value="ECO:0007669"/>
    <property type="project" value="UniProtKB-KW"/>
</dbReference>
<dbReference type="Gene3D" id="3.40.50.720">
    <property type="entry name" value="NAD(P)-binding Rossmann-like Domain"/>
    <property type="match status" value="1"/>
</dbReference>
<dbReference type="InterPro" id="IPR011032">
    <property type="entry name" value="GroES-like_sf"/>
</dbReference>
<dbReference type="GO" id="GO:0005741">
    <property type="term" value="C:mitochondrial outer membrane"/>
    <property type="evidence" value="ECO:0007669"/>
    <property type="project" value="UniProtKB-SubCell"/>
</dbReference>
<dbReference type="InterPro" id="IPR013154">
    <property type="entry name" value="ADH-like_N"/>
</dbReference>
<dbReference type="InterPro" id="IPR020843">
    <property type="entry name" value="ER"/>
</dbReference>
<evidence type="ECO:0000313" key="21">
    <source>
        <dbReference type="EMBL" id="KAK7906626.1"/>
    </source>
</evidence>
<reference evidence="22" key="1">
    <citation type="submission" date="2024-04" db="EMBL/GenBank/DDBJ databases">
        <title>Salinicola lusitanus LLJ914,a marine bacterium isolated from the Okinawa Trough.</title>
        <authorList>
            <person name="Li J."/>
        </authorList>
    </citation>
    <scope>NUCLEOTIDE SEQUENCE [LARGE SCALE GENOMIC DNA]</scope>
</reference>
<sequence length="474" mass="51027">MEEACVHRNWPKTKEHHTTRRRNFTPGGASLQGEKTKKNNAFHYKSLLKFQKDLKTSFVCGPAVVQDTGAEGVHEEAHKQLFPEDAGSMSAWVIDQYGTNAVLRYTEDVPTPAVSRPTDVLLKVHAASLNPLDLSMRGGYGATLLKLRRDPLSLGSSSEFPLVLGRDVSGIVVDCGTEVTHFAPGDEVWAAVPPWKQGSLAEFVTLSEYEVSHKPQSLTHTEAASIPYVASTALSALGNAGGLCAETAANKRVLITGASGGVGTFSIQLLKAWGAHVTVTCSQNAEGLVRGLGADEVVDYTAGDAPLTLEAMDRFDVILDNVGGETELWALPLLRPWSGSKYVTLVTPLLSHIDLMGLLSGGIQAGCALHNKAIQIMLSSGVFYRWGFYAPDGPALDLVRNLVDSGKILPVVEAHFSFPQVPQAFVKLEQGHARGKTVVRVTEEDSSQADALEQNMPMDSGDMEPPQNQVFSQQ</sequence>
<keyword evidence="8" id="KW-0521">NADP</keyword>
<comment type="pathway">
    <text evidence="3">Cofactor biosynthesis; ubiquinone biosynthesis.</text>
</comment>
<dbReference type="GO" id="GO:0000166">
    <property type="term" value="F:nucleotide binding"/>
    <property type="evidence" value="ECO:0007669"/>
    <property type="project" value="UniProtKB-KW"/>
</dbReference>
<comment type="catalytic activity">
    <reaction evidence="15">
        <text>a 3-demethylubiquinone + NADH + 2 H(+) = a 3-demethylubiquinol + NAD(+)</text>
        <dbReference type="Rhea" id="RHEA:83235"/>
        <dbReference type="Rhea" id="RHEA-COMP:10914"/>
        <dbReference type="Rhea" id="RHEA-COMP:19654"/>
        <dbReference type="ChEBI" id="CHEBI:15378"/>
        <dbReference type="ChEBI" id="CHEBI:57540"/>
        <dbReference type="ChEBI" id="CHEBI:57945"/>
        <dbReference type="ChEBI" id="CHEBI:84422"/>
        <dbReference type="ChEBI" id="CHEBI:231825"/>
    </reaction>
</comment>
<dbReference type="PANTHER" id="PTHR11695:SF294">
    <property type="entry name" value="RETICULON-4-INTERACTING PROTEIN 1, MITOCHONDRIAL"/>
    <property type="match status" value="1"/>
</dbReference>
<keyword evidence="12" id="KW-0496">Mitochondrion</keyword>
<evidence type="ECO:0000256" key="17">
    <source>
        <dbReference type="ARBA" id="ARBA00051220"/>
    </source>
</evidence>
<evidence type="ECO:0000256" key="6">
    <source>
        <dbReference type="ARBA" id="ARBA00022741"/>
    </source>
</evidence>
<keyword evidence="6" id="KW-0547">Nucleotide-binding</keyword>
<dbReference type="GO" id="GO:0016491">
    <property type="term" value="F:oxidoreductase activity"/>
    <property type="evidence" value="ECO:0007669"/>
    <property type="project" value="UniProtKB-KW"/>
</dbReference>
<dbReference type="FunFam" id="3.40.50.720:FF:000147">
    <property type="entry name" value="Reticulon-4-interacting protein 1 homolog, mitochondrial"/>
    <property type="match status" value="1"/>
</dbReference>
<evidence type="ECO:0000256" key="7">
    <source>
        <dbReference type="ARBA" id="ARBA00022787"/>
    </source>
</evidence>
<dbReference type="Gene3D" id="3.90.180.10">
    <property type="entry name" value="Medium-chain alcohol dehydrogenases, catalytic domain"/>
    <property type="match status" value="1"/>
</dbReference>
<evidence type="ECO:0000256" key="19">
    <source>
        <dbReference type="SAM" id="MobiDB-lite"/>
    </source>
</evidence>
<dbReference type="PANTHER" id="PTHR11695">
    <property type="entry name" value="ALCOHOL DEHYDROGENASE RELATED"/>
    <property type="match status" value="1"/>
</dbReference>
<dbReference type="Pfam" id="PF13602">
    <property type="entry name" value="ADH_zinc_N_2"/>
    <property type="match status" value="1"/>
</dbReference>
<evidence type="ECO:0000256" key="15">
    <source>
        <dbReference type="ARBA" id="ARBA00050566"/>
    </source>
</evidence>
<gene>
    <name evidence="21" type="ORF">WMY93_015238</name>
</gene>
<dbReference type="SUPFAM" id="SSF50129">
    <property type="entry name" value="GroES-like"/>
    <property type="match status" value="1"/>
</dbReference>
<dbReference type="Pfam" id="PF08240">
    <property type="entry name" value="ADH_N"/>
    <property type="match status" value="1"/>
</dbReference>
<dbReference type="SUPFAM" id="SSF51735">
    <property type="entry name" value="NAD(P)-binding Rossmann-fold domains"/>
    <property type="match status" value="1"/>
</dbReference>
<comment type="similarity">
    <text evidence="4">Belongs to the zinc-containing alcohol dehydrogenase family. Quinone oxidoreductase subfamily.</text>
</comment>
<evidence type="ECO:0000256" key="12">
    <source>
        <dbReference type="ARBA" id="ARBA00023128"/>
    </source>
</evidence>
<dbReference type="InterPro" id="IPR036291">
    <property type="entry name" value="NAD(P)-bd_dom_sf"/>
</dbReference>
<dbReference type="GO" id="GO:0006744">
    <property type="term" value="P:ubiquinone biosynthetic process"/>
    <property type="evidence" value="ECO:0007669"/>
    <property type="project" value="UniProtKB-KW"/>
</dbReference>
<evidence type="ECO:0000256" key="3">
    <source>
        <dbReference type="ARBA" id="ARBA00004749"/>
    </source>
</evidence>
<comment type="catalytic activity">
    <reaction evidence="14">
        <text>3-demethylubiquinone-10 + NADPH + 2 H(+) = 3-demethylubiquinol-10 + NADP(+)</text>
        <dbReference type="Rhea" id="RHEA:83247"/>
        <dbReference type="ChEBI" id="CHEBI:15378"/>
        <dbReference type="ChEBI" id="CHEBI:57783"/>
        <dbReference type="ChEBI" id="CHEBI:58349"/>
        <dbReference type="ChEBI" id="CHEBI:64182"/>
        <dbReference type="ChEBI" id="CHEBI:231824"/>
    </reaction>
</comment>
<feature type="compositionally biased region" description="Basic residues" evidence="19">
    <location>
        <begin position="9"/>
        <end position="23"/>
    </location>
</feature>
<feature type="domain" description="Enoyl reductase (ER)" evidence="20">
    <location>
        <begin position="98"/>
        <end position="439"/>
    </location>
</feature>
<comment type="caution">
    <text evidence="21">The sequence shown here is derived from an EMBL/GenBank/DDBJ whole genome shotgun (WGS) entry which is preliminary data.</text>
</comment>
<dbReference type="InterPro" id="IPR002364">
    <property type="entry name" value="Quin_OxRdtase/zeta-crystal_CS"/>
</dbReference>
<keyword evidence="7" id="KW-1000">Mitochondrion outer membrane</keyword>
<evidence type="ECO:0000256" key="8">
    <source>
        <dbReference type="ARBA" id="ARBA00022857"/>
    </source>
</evidence>
<keyword evidence="11" id="KW-0560">Oxidoreductase</keyword>
<keyword evidence="9" id="KW-0524">Neurogenesis</keyword>
<evidence type="ECO:0000313" key="22">
    <source>
        <dbReference type="Proteomes" id="UP001460270"/>
    </source>
</evidence>
<evidence type="ECO:0000256" key="5">
    <source>
        <dbReference type="ARBA" id="ARBA00022688"/>
    </source>
</evidence>
<organism evidence="21 22">
    <name type="scientific">Mugilogobius chulae</name>
    <name type="common">yellowstripe goby</name>
    <dbReference type="NCBI Taxonomy" id="88201"/>
    <lineage>
        <taxon>Eukaryota</taxon>
        <taxon>Metazoa</taxon>
        <taxon>Chordata</taxon>
        <taxon>Craniata</taxon>
        <taxon>Vertebrata</taxon>
        <taxon>Euteleostomi</taxon>
        <taxon>Actinopterygii</taxon>
        <taxon>Neopterygii</taxon>
        <taxon>Teleostei</taxon>
        <taxon>Neoteleostei</taxon>
        <taxon>Acanthomorphata</taxon>
        <taxon>Gobiaria</taxon>
        <taxon>Gobiiformes</taxon>
        <taxon>Gobioidei</taxon>
        <taxon>Gobiidae</taxon>
        <taxon>Gobionellinae</taxon>
        <taxon>Mugilogobius</taxon>
    </lineage>
</organism>
<keyword evidence="5" id="KW-0831">Ubiquinone biosynthesis</keyword>
<protein>
    <recommendedName>
        <fullName evidence="18">NAD(P)H oxidoreductase RTN4IP1, mitochondrial</fullName>
    </recommendedName>
</protein>
<dbReference type="PROSITE" id="PS01162">
    <property type="entry name" value="QOR_ZETA_CRYSTAL"/>
    <property type="match status" value="1"/>
</dbReference>
<evidence type="ECO:0000256" key="11">
    <source>
        <dbReference type="ARBA" id="ARBA00023002"/>
    </source>
</evidence>
<proteinExistence type="inferred from homology"/>
<dbReference type="Proteomes" id="UP001460270">
    <property type="component" value="Unassembled WGS sequence"/>
</dbReference>
<comment type="subcellular location">
    <subcellularLocation>
        <location evidence="2">Mitochondrion matrix</location>
    </subcellularLocation>
    <subcellularLocation>
        <location evidence="1">Mitochondrion outer membrane</location>
    </subcellularLocation>
</comment>
<evidence type="ECO:0000256" key="14">
    <source>
        <dbReference type="ARBA" id="ARBA00050485"/>
    </source>
</evidence>
<accession>A0AAW0NUB9</accession>
<dbReference type="FunFam" id="3.90.180.10:FF:000009">
    <property type="entry name" value="Reticulon-4-interacting protein 1, mitochondrial"/>
    <property type="match status" value="1"/>
</dbReference>
<evidence type="ECO:0000259" key="20">
    <source>
        <dbReference type="SMART" id="SM00829"/>
    </source>
</evidence>
<name>A0AAW0NUB9_9GOBI</name>
<dbReference type="EMBL" id="JBBPFD010000011">
    <property type="protein sequence ID" value="KAK7906626.1"/>
    <property type="molecule type" value="Genomic_DNA"/>
</dbReference>
<evidence type="ECO:0000256" key="16">
    <source>
        <dbReference type="ARBA" id="ARBA00051102"/>
    </source>
</evidence>
<evidence type="ECO:0000256" key="13">
    <source>
        <dbReference type="ARBA" id="ARBA00023136"/>
    </source>
</evidence>
<comment type="catalytic activity">
    <reaction evidence="17">
        <text>a 3-demethylubiquinone + NADPH + 2 H(+) = a 3-demethylubiquinol + NADP(+)</text>
        <dbReference type="Rhea" id="RHEA:83239"/>
        <dbReference type="Rhea" id="RHEA-COMP:10914"/>
        <dbReference type="Rhea" id="RHEA-COMP:19654"/>
        <dbReference type="ChEBI" id="CHEBI:15378"/>
        <dbReference type="ChEBI" id="CHEBI:57783"/>
        <dbReference type="ChEBI" id="CHEBI:58349"/>
        <dbReference type="ChEBI" id="CHEBI:84422"/>
        <dbReference type="ChEBI" id="CHEBI:231825"/>
    </reaction>
</comment>
<evidence type="ECO:0000256" key="1">
    <source>
        <dbReference type="ARBA" id="ARBA00004294"/>
    </source>
</evidence>
<evidence type="ECO:0000256" key="9">
    <source>
        <dbReference type="ARBA" id="ARBA00022902"/>
    </source>
</evidence>
<dbReference type="GO" id="GO:0005759">
    <property type="term" value="C:mitochondrial matrix"/>
    <property type="evidence" value="ECO:0007669"/>
    <property type="project" value="UniProtKB-SubCell"/>
</dbReference>
<keyword evidence="22" id="KW-1185">Reference proteome</keyword>
<comment type="catalytic activity">
    <reaction evidence="16">
        <text>3-demethylubiquinone-10 + NADH + 2 H(+) = 3-demethylubiquinol-10 + NAD(+)</text>
        <dbReference type="Rhea" id="RHEA:83243"/>
        <dbReference type="ChEBI" id="CHEBI:15378"/>
        <dbReference type="ChEBI" id="CHEBI:57540"/>
        <dbReference type="ChEBI" id="CHEBI:57945"/>
        <dbReference type="ChEBI" id="CHEBI:64182"/>
        <dbReference type="ChEBI" id="CHEBI:231824"/>
    </reaction>
</comment>
<dbReference type="SMART" id="SM00829">
    <property type="entry name" value="PKS_ER"/>
    <property type="match status" value="1"/>
</dbReference>
<keyword evidence="10" id="KW-0809">Transit peptide</keyword>
<feature type="region of interest" description="Disordered" evidence="19">
    <location>
        <begin position="440"/>
        <end position="474"/>
    </location>
</feature>
<evidence type="ECO:0000256" key="2">
    <source>
        <dbReference type="ARBA" id="ARBA00004305"/>
    </source>
</evidence>
<dbReference type="InterPro" id="IPR050700">
    <property type="entry name" value="YIM1/Zinc_Alcohol_DH_Fams"/>
</dbReference>
<evidence type="ECO:0000256" key="4">
    <source>
        <dbReference type="ARBA" id="ARBA00010371"/>
    </source>
</evidence>
<dbReference type="CDD" id="cd08248">
    <property type="entry name" value="RTN4I1"/>
    <property type="match status" value="1"/>
</dbReference>